<evidence type="ECO:0000313" key="3">
    <source>
        <dbReference type="Proteomes" id="UP000434850"/>
    </source>
</evidence>
<keyword evidence="3" id="KW-1185">Reference proteome</keyword>
<dbReference type="RefSeq" id="WP_157540376.1">
    <property type="nucleotide sequence ID" value="NZ_WQLA01000002.1"/>
</dbReference>
<sequence length="114" mass="13163">MNWKYWLAVLSTTGLTVYFAKKTHVALPEFVSYYLNDLLIVPLTALITRTVMRLIFGAKTLILTTGQVLYIVIFYSVIFELILPFYIQRYTADSADVMMYTLGGIFYLLIINRS</sequence>
<comment type="caution">
    <text evidence="2">The sequence shown here is derived from an EMBL/GenBank/DDBJ whole genome shotgun (WGS) entry which is preliminary data.</text>
</comment>
<accession>A0A6I4I9D0</accession>
<evidence type="ECO:0008006" key="4">
    <source>
        <dbReference type="Google" id="ProtNLM"/>
    </source>
</evidence>
<organism evidence="2 3">
    <name type="scientific">Mucilaginibacter aquatilis</name>
    <dbReference type="NCBI Taxonomy" id="1517760"/>
    <lineage>
        <taxon>Bacteria</taxon>
        <taxon>Pseudomonadati</taxon>
        <taxon>Bacteroidota</taxon>
        <taxon>Sphingobacteriia</taxon>
        <taxon>Sphingobacteriales</taxon>
        <taxon>Sphingobacteriaceae</taxon>
        <taxon>Mucilaginibacter</taxon>
    </lineage>
</organism>
<keyword evidence="1" id="KW-1133">Transmembrane helix</keyword>
<evidence type="ECO:0000313" key="2">
    <source>
        <dbReference type="EMBL" id="MVN90598.1"/>
    </source>
</evidence>
<feature type="transmembrane region" description="Helical" evidence="1">
    <location>
        <begin position="94"/>
        <end position="111"/>
    </location>
</feature>
<proteinExistence type="predicted"/>
<dbReference type="OrthoDB" id="1447802at2"/>
<keyword evidence="1" id="KW-0472">Membrane</keyword>
<reference evidence="2 3" key="1">
    <citation type="submission" date="2019-12" db="EMBL/GenBank/DDBJ databases">
        <title>Mucilaginibacter sp. HME9299 genome sequencing and assembly.</title>
        <authorList>
            <person name="Kang H."/>
            <person name="Kim H."/>
            <person name="Joh K."/>
        </authorList>
    </citation>
    <scope>NUCLEOTIDE SEQUENCE [LARGE SCALE GENOMIC DNA]</scope>
    <source>
        <strain evidence="2 3">HME9299</strain>
    </source>
</reference>
<name>A0A6I4I9D0_9SPHI</name>
<feature type="transmembrane region" description="Helical" evidence="1">
    <location>
        <begin position="68"/>
        <end position="88"/>
    </location>
</feature>
<keyword evidence="1" id="KW-0812">Transmembrane</keyword>
<dbReference type="Proteomes" id="UP000434850">
    <property type="component" value="Unassembled WGS sequence"/>
</dbReference>
<protein>
    <recommendedName>
        <fullName evidence="4">Magnesium citrate secondary transporter</fullName>
    </recommendedName>
</protein>
<gene>
    <name evidence="2" type="ORF">GO816_05615</name>
</gene>
<dbReference type="AlphaFoldDB" id="A0A6I4I9D0"/>
<evidence type="ECO:0000256" key="1">
    <source>
        <dbReference type="SAM" id="Phobius"/>
    </source>
</evidence>
<dbReference type="EMBL" id="WQLA01000002">
    <property type="protein sequence ID" value="MVN90598.1"/>
    <property type="molecule type" value="Genomic_DNA"/>
</dbReference>